<dbReference type="Proteomes" id="UP000824782">
    <property type="component" value="Unassembled WGS sequence"/>
</dbReference>
<sequence length="723" mass="79880">MALSPGSRDSRILTGVVAFVDVWSSNRTENYSKMFSQQLLNLGAKVSKTFNKQVTHLVFKDGSQSTWDKAVKSKVKLVSVLWVEKCREMDLHVDETLHPAINTNNGIPQLAKKKRKCMQPKDFVERTPENDRRLARKFDKMCKDLDVQKASADIPILSFEDDGTLLYSPKAVVADRCNAMEKRIQEMKNKRENLSPTASQVSQIFDFSSLKPSLGNSPSVAIDSPHGNDSSSLNTSYEDLFEGVVKGASVPSTPKNVDAVAKEGKVSSKSNLSPQKTEGGKSSPRRVKKRSQTQAKSRRSNRFKLSEDAPINDSATLLIMNKTPDKINKAVPKLGLDSVDKESTDLSIQISHGNQKSTKVKAADGTADNDSGSDTFSNTALGKDRVFGLDYSSMSNRLVALCKEKEQSKKKGRSSLKSDVSFAKNKAVKVEAKPFLSSCNTDSDDAFSNFEDFFTSSDLNARQSKLKRFSLSMEPRRSPSPPPLTTDKDCRKRRRSVGVAFQDMGTAKKRKTIHSVTPSVSSSVSNENVAERKKSTAVSKVETPCIKESEKSVNSKLAPAVCKTMEDVPGVQETLQIKAGTDHGIEKKLFQPSVGSKTSACDAIGGLSEMFNEQRNKCTEDSRKTERGRKVTRSLVMTSMSTEKQSMIIQVVKKFGGFLFSDEVCETTTHVIAGSPRRTLNIILGIARGCWILSYDWVLWSLERGHWIPEEPYELSDQYPGAP</sequence>
<evidence type="ECO:0000313" key="3">
    <source>
        <dbReference type="EMBL" id="KAG8581830.1"/>
    </source>
</evidence>
<name>A0AAV7C9X3_ENGPU</name>
<dbReference type="PANTHER" id="PTHR14625">
    <property type="entry name" value="MICROCEPHALIN"/>
    <property type="match status" value="1"/>
</dbReference>
<evidence type="ECO:0000313" key="4">
    <source>
        <dbReference type="Proteomes" id="UP000824782"/>
    </source>
</evidence>
<dbReference type="PROSITE" id="PS50172">
    <property type="entry name" value="BRCT"/>
    <property type="match status" value="2"/>
</dbReference>
<feature type="region of interest" description="Disordered" evidence="1">
    <location>
        <begin position="508"/>
        <end position="528"/>
    </location>
</feature>
<feature type="compositionally biased region" description="Low complexity" evidence="1">
    <location>
        <begin position="515"/>
        <end position="525"/>
    </location>
</feature>
<dbReference type="SUPFAM" id="SSF52113">
    <property type="entry name" value="BRCT domain"/>
    <property type="match status" value="2"/>
</dbReference>
<feature type="domain" description="BRCT" evidence="2">
    <location>
        <begin position="635"/>
        <end position="715"/>
    </location>
</feature>
<feature type="compositionally biased region" description="Polar residues" evidence="1">
    <location>
        <begin position="267"/>
        <end position="276"/>
    </location>
</feature>
<dbReference type="SMART" id="SM00292">
    <property type="entry name" value="BRCT"/>
    <property type="match status" value="2"/>
</dbReference>
<dbReference type="FunFam" id="3.40.50.10190:FF:000047">
    <property type="entry name" value="Microcephalin"/>
    <property type="match status" value="1"/>
</dbReference>
<feature type="region of interest" description="Disordered" evidence="1">
    <location>
        <begin position="215"/>
        <end position="235"/>
    </location>
</feature>
<dbReference type="GO" id="GO:0000278">
    <property type="term" value="P:mitotic cell cycle"/>
    <property type="evidence" value="ECO:0007669"/>
    <property type="project" value="TreeGrafter"/>
</dbReference>
<reference evidence="3" key="1">
    <citation type="thesis" date="2020" institute="ProQuest LLC" country="789 East Eisenhower Parkway, Ann Arbor, MI, USA">
        <title>Comparative Genomics and Chromosome Evolution.</title>
        <authorList>
            <person name="Mudd A.B."/>
        </authorList>
    </citation>
    <scope>NUCLEOTIDE SEQUENCE</scope>
    <source>
        <strain evidence="3">237g6f4</strain>
        <tissue evidence="3">Blood</tissue>
    </source>
</reference>
<dbReference type="InterPro" id="IPR001357">
    <property type="entry name" value="BRCT_dom"/>
</dbReference>
<feature type="non-terminal residue" evidence="3">
    <location>
        <position position="723"/>
    </location>
</feature>
<proteinExistence type="predicted"/>
<dbReference type="Gene3D" id="3.40.50.10190">
    <property type="entry name" value="BRCT domain"/>
    <property type="match status" value="2"/>
</dbReference>
<evidence type="ECO:0000256" key="1">
    <source>
        <dbReference type="SAM" id="MobiDB-lite"/>
    </source>
</evidence>
<dbReference type="Pfam" id="PF12738">
    <property type="entry name" value="PTCB-BRCT"/>
    <property type="match status" value="1"/>
</dbReference>
<feature type="region of interest" description="Disordered" evidence="1">
    <location>
        <begin position="469"/>
        <end position="494"/>
    </location>
</feature>
<dbReference type="InterPro" id="IPR022047">
    <property type="entry name" value="Microcephalin-like"/>
</dbReference>
<feature type="domain" description="BRCT" evidence="2">
    <location>
        <begin position="8"/>
        <end position="86"/>
    </location>
</feature>
<evidence type="ECO:0000259" key="2">
    <source>
        <dbReference type="PROSITE" id="PS50172"/>
    </source>
</evidence>
<dbReference type="PANTHER" id="PTHR14625:SF3">
    <property type="entry name" value="MICROCEPHALIN"/>
    <property type="match status" value="1"/>
</dbReference>
<organism evidence="3 4">
    <name type="scientific">Engystomops pustulosus</name>
    <name type="common">Tungara frog</name>
    <name type="synonym">Physalaemus pustulosus</name>
    <dbReference type="NCBI Taxonomy" id="76066"/>
    <lineage>
        <taxon>Eukaryota</taxon>
        <taxon>Metazoa</taxon>
        <taxon>Chordata</taxon>
        <taxon>Craniata</taxon>
        <taxon>Vertebrata</taxon>
        <taxon>Euteleostomi</taxon>
        <taxon>Amphibia</taxon>
        <taxon>Batrachia</taxon>
        <taxon>Anura</taxon>
        <taxon>Neobatrachia</taxon>
        <taxon>Hyloidea</taxon>
        <taxon>Leptodactylidae</taxon>
        <taxon>Leiuperinae</taxon>
        <taxon>Engystomops</taxon>
    </lineage>
</organism>
<feature type="region of interest" description="Disordered" evidence="1">
    <location>
        <begin position="260"/>
        <end position="308"/>
    </location>
</feature>
<feature type="compositionally biased region" description="Basic residues" evidence="1">
    <location>
        <begin position="283"/>
        <end position="302"/>
    </location>
</feature>
<dbReference type="AlphaFoldDB" id="A0AAV7C9X3"/>
<dbReference type="Pfam" id="PF00533">
    <property type="entry name" value="BRCT"/>
    <property type="match status" value="1"/>
</dbReference>
<accession>A0AAV7C9X3</accession>
<protein>
    <recommendedName>
        <fullName evidence="2">BRCT domain-containing protein</fullName>
    </recommendedName>
</protein>
<keyword evidence="4" id="KW-1185">Reference proteome</keyword>
<dbReference type="CDD" id="cd17716">
    <property type="entry name" value="BRCT_microcephalin_rpt1"/>
    <property type="match status" value="1"/>
</dbReference>
<dbReference type="EMBL" id="WNYA01000003">
    <property type="protein sequence ID" value="KAG8581830.1"/>
    <property type="molecule type" value="Genomic_DNA"/>
</dbReference>
<dbReference type="InterPro" id="IPR036420">
    <property type="entry name" value="BRCT_dom_sf"/>
</dbReference>
<comment type="caution">
    <text evidence="3">The sequence shown here is derived from an EMBL/GenBank/DDBJ whole genome shotgun (WGS) entry which is preliminary data.</text>
</comment>
<feature type="region of interest" description="Disordered" evidence="1">
    <location>
        <begin position="355"/>
        <end position="374"/>
    </location>
</feature>
<gene>
    <name evidence="3" type="ORF">GDO81_007822</name>
</gene>
<dbReference type="CDD" id="cd17736">
    <property type="entry name" value="BRCT_microcephalin_rpt2"/>
    <property type="match status" value="1"/>
</dbReference>